<dbReference type="InterPro" id="IPR000305">
    <property type="entry name" value="GIY-YIG_endonuc"/>
</dbReference>
<accession>A0A7M1BBC6</accession>
<protein>
    <submittedName>
        <fullName evidence="3">GIY-YIG nuclease family protein</fullName>
    </submittedName>
</protein>
<name>A0A7M1BBC6_9BACT</name>
<gene>
    <name evidence="3" type="ORF">FM071_07240</name>
</gene>
<dbReference type="Gene3D" id="3.40.1440.10">
    <property type="entry name" value="GIY-YIG endonuclease"/>
    <property type="match status" value="1"/>
</dbReference>
<dbReference type="RefSeq" id="WP_193110229.1">
    <property type="nucleotide sequence ID" value="NZ_CP041406.1"/>
</dbReference>
<dbReference type="SUPFAM" id="SSF82771">
    <property type="entry name" value="GIY-YIG endonuclease"/>
    <property type="match status" value="1"/>
</dbReference>
<dbReference type="EMBL" id="CP041406">
    <property type="protein sequence ID" value="QOP46092.1"/>
    <property type="molecule type" value="Genomic_DNA"/>
</dbReference>
<organism evidence="3 4">
    <name type="scientific">Sulfurimonas paralvinellae</name>
    <dbReference type="NCBI Taxonomy" id="317658"/>
    <lineage>
        <taxon>Bacteria</taxon>
        <taxon>Pseudomonadati</taxon>
        <taxon>Campylobacterota</taxon>
        <taxon>Epsilonproteobacteria</taxon>
        <taxon>Campylobacterales</taxon>
        <taxon>Sulfurimonadaceae</taxon>
        <taxon>Sulfurimonas</taxon>
    </lineage>
</organism>
<dbReference type="InterPro" id="IPR035901">
    <property type="entry name" value="GIY-YIG_endonuc_sf"/>
</dbReference>
<dbReference type="CDD" id="cd10456">
    <property type="entry name" value="GIY-YIG_UPF0213"/>
    <property type="match status" value="1"/>
</dbReference>
<dbReference type="Pfam" id="PF01541">
    <property type="entry name" value="GIY-YIG"/>
    <property type="match status" value="1"/>
</dbReference>
<sequence length="81" mass="9526">MKYFVYILECSDATLYTGITTDLQRRLQEHNSSDKGAKYTKARRPVKLVYSQECADRSSASKKEYEIKHLSRKEKLKLLHK</sequence>
<dbReference type="KEGG" id="spal:FM071_07240"/>
<comment type="similarity">
    <text evidence="1">Belongs to the UPF0213 family.</text>
</comment>
<evidence type="ECO:0000259" key="2">
    <source>
        <dbReference type="PROSITE" id="PS50164"/>
    </source>
</evidence>
<evidence type="ECO:0000313" key="4">
    <source>
        <dbReference type="Proteomes" id="UP000593580"/>
    </source>
</evidence>
<dbReference type="AlphaFoldDB" id="A0A7M1BBC6"/>
<dbReference type="PANTHER" id="PTHR34477:SF1">
    <property type="entry name" value="UPF0213 PROTEIN YHBQ"/>
    <property type="match status" value="1"/>
</dbReference>
<dbReference type="Proteomes" id="UP000593580">
    <property type="component" value="Chromosome"/>
</dbReference>
<evidence type="ECO:0000256" key="1">
    <source>
        <dbReference type="ARBA" id="ARBA00007435"/>
    </source>
</evidence>
<keyword evidence="4" id="KW-1185">Reference proteome</keyword>
<feature type="domain" description="GIY-YIG" evidence="2">
    <location>
        <begin position="1"/>
        <end position="77"/>
    </location>
</feature>
<evidence type="ECO:0000313" key="3">
    <source>
        <dbReference type="EMBL" id="QOP46092.1"/>
    </source>
</evidence>
<dbReference type="PROSITE" id="PS50164">
    <property type="entry name" value="GIY_YIG"/>
    <property type="match status" value="1"/>
</dbReference>
<reference evidence="3 4" key="1">
    <citation type="submission" date="2019-07" db="EMBL/GenBank/DDBJ databases">
        <title>Sulfurimonas paralvinellae sp. nov., a novel mesophilic, hydrogen- and sulfur-oxidizing chemolithoautotroph within the Epsilonproteo- bacteria isolated from a deep-sea hydrothermal vent polychaete nest, reclassification of Thiomicrospira denitrificans as Sulfurimonas denitrificans comb. nov. and emended description of the genus Sulfurimonas.</title>
        <authorList>
            <person name="Wang S."/>
            <person name="Jiang L."/>
            <person name="Shao Z."/>
        </authorList>
    </citation>
    <scope>NUCLEOTIDE SEQUENCE [LARGE SCALE GENOMIC DNA]</scope>
    <source>
        <strain evidence="3 4">GO25</strain>
    </source>
</reference>
<proteinExistence type="inferred from homology"/>
<dbReference type="PANTHER" id="PTHR34477">
    <property type="entry name" value="UPF0213 PROTEIN YHBQ"/>
    <property type="match status" value="1"/>
</dbReference>
<dbReference type="InterPro" id="IPR050190">
    <property type="entry name" value="UPF0213_domain"/>
</dbReference>